<dbReference type="Proteomes" id="UP000694423">
    <property type="component" value="Unplaced"/>
</dbReference>
<protein>
    <recommendedName>
        <fullName evidence="2">very-long-chain 3-oxoacyl-CoA synthase</fullName>
        <ecNumber evidence="2">2.3.1.199</ecNumber>
    </recommendedName>
</protein>
<evidence type="ECO:0000256" key="7">
    <source>
        <dbReference type="ARBA" id="ARBA00022989"/>
    </source>
</evidence>
<organism evidence="12 13">
    <name type="scientific">Dromaius novaehollandiae</name>
    <name type="common">Emu</name>
    <dbReference type="NCBI Taxonomy" id="8790"/>
    <lineage>
        <taxon>Eukaryota</taxon>
        <taxon>Metazoa</taxon>
        <taxon>Chordata</taxon>
        <taxon>Craniata</taxon>
        <taxon>Vertebrata</taxon>
        <taxon>Euteleostomi</taxon>
        <taxon>Archelosauria</taxon>
        <taxon>Archosauria</taxon>
        <taxon>Dinosauria</taxon>
        <taxon>Saurischia</taxon>
        <taxon>Theropoda</taxon>
        <taxon>Coelurosauria</taxon>
        <taxon>Aves</taxon>
        <taxon>Palaeognathae</taxon>
        <taxon>Casuariiformes</taxon>
        <taxon>Dromaiidae</taxon>
        <taxon>Dromaius</taxon>
    </lineage>
</organism>
<dbReference type="InterPro" id="IPR002076">
    <property type="entry name" value="ELO_fam"/>
</dbReference>
<comment type="subcellular location">
    <subcellularLocation>
        <location evidence="1">Membrane</location>
        <topology evidence="1">Multi-pass membrane protein</topology>
    </subcellularLocation>
</comment>
<evidence type="ECO:0000313" key="12">
    <source>
        <dbReference type="Ensembl" id="ENSDNVP00000005260.1"/>
    </source>
</evidence>
<keyword evidence="7 11" id="KW-1133">Transmembrane helix</keyword>
<dbReference type="GO" id="GO:0006633">
    <property type="term" value="P:fatty acid biosynthetic process"/>
    <property type="evidence" value="ECO:0007669"/>
    <property type="project" value="UniProtKB-KW"/>
</dbReference>
<dbReference type="GO" id="GO:0016020">
    <property type="term" value="C:membrane"/>
    <property type="evidence" value="ECO:0007669"/>
    <property type="project" value="UniProtKB-SubCell"/>
</dbReference>
<accession>A0A8C4J8Y0</accession>
<evidence type="ECO:0000313" key="13">
    <source>
        <dbReference type="Proteomes" id="UP000694423"/>
    </source>
</evidence>
<evidence type="ECO:0000256" key="1">
    <source>
        <dbReference type="ARBA" id="ARBA00004141"/>
    </source>
</evidence>
<name>A0A8C4J8Y0_DRONO</name>
<proteinExistence type="predicted"/>
<dbReference type="GO" id="GO:0009922">
    <property type="term" value="F:fatty acid elongase activity"/>
    <property type="evidence" value="ECO:0007669"/>
    <property type="project" value="UniProtKB-EC"/>
</dbReference>
<keyword evidence="3" id="KW-0444">Lipid biosynthesis</keyword>
<keyword evidence="9 11" id="KW-0472">Membrane</keyword>
<keyword evidence="6" id="KW-0276">Fatty acid metabolism</keyword>
<evidence type="ECO:0000256" key="8">
    <source>
        <dbReference type="ARBA" id="ARBA00023098"/>
    </source>
</evidence>
<evidence type="ECO:0000256" key="5">
    <source>
        <dbReference type="ARBA" id="ARBA00022692"/>
    </source>
</evidence>
<dbReference type="Pfam" id="PF01151">
    <property type="entry name" value="ELO"/>
    <property type="match status" value="1"/>
</dbReference>
<dbReference type="AlphaFoldDB" id="A0A8C4J8Y0"/>
<reference evidence="12" key="1">
    <citation type="submission" date="2025-08" db="UniProtKB">
        <authorList>
            <consortium name="Ensembl"/>
        </authorList>
    </citation>
    <scope>IDENTIFICATION</scope>
</reference>
<dbReference type="Ensembl" id="ENSDNVT00000006343.1">
    <property type="protein sequence ID" value="ENSDNVP00000005260.1"/>
    <property type="gene ID" value="ENSDNVG00000003780.1"/>
</dbReference>
<feature type="transmembrane region" description="Helical" evidence="11">
    <location>
        <begin position="23"/>
        <end position="47"/>
    </location>
</feature>
<keyword evidence="4" id="KW-0808">Transferase</keyword>
<keyword evidence="10" id="KW-0275">Fatty acid biosynthesis</keyword>
<sequence>ELVMASFSCVFCFSDPRTDPWPLVYSSLPVTLFFAFYFFVVALGPCLMHKRQPLKLKGLLITYNLTMVTLSSYMFYEVRRLDCLLPGKHLRSV</sequence>
<evidence type="ECO:0000256" key="3">
    <source>
        <dbReference type="ARBA" id="ARBA00022516"/>
    </source>
</evidence>
<evidence type="ECO:0000256" key="9">
    <source>
        <dbReference type="ARBA" id="ARBA00023136"/>
    </source>
</evidence>
<evidence type="ECO:0000256" key="2">
    <source>
        <dbReference type="ARBA" id="ARBA00012307"/>
    </source>
</evidence>
<keyword evidence="8" id="KW-0443">Lipid metabolism</keyword>
<dbReference type="EC" id="2.3.1.199" evidence="2"/>
<evidence type="ECO:0000256" key="10">
    <source>
        <dbReference type="ARBA" id="ARBA00023160"/>
    </source>
</evidence>
<evidence type="ECO:0000256" key="4">
    <source>
        <dbReference type="ARBA" id="ARBA00022679"/>
    </source>
</evidence>
<keyword evidence="13" id="KW-1185">Reference proteome</keyword>
<keyword evidence="5 11" id="KW-0812">Transmembrane</keyword>
<feature type="transmembrane region" description="Helical" evidence="11">
    <location>
        <begin position="59"/>
        <end position="76"/>
    </location>
</feature>
<evidence type="ECO:0000256" key="6">
    <source>
        <dbReference type="ARBA" id="ARBA00022832"/>
    </source>
</evidence>
<reference evidence="12" key="2">
    <citation type="submission" date="2025-09" db="UniProtKB">
        <authorList>
            <consortium name="Ensembl"/>
        </authorList>
    </citation>
    <scope>IDENTIFICATION</scope>
</reference>
<evidence type="ECO:0000256" key="11">
    <source>
        <dbReference type="SAM" id="Phobius"/>
    </source>
</evidence>